<dbReference type="STRING" id="576137.A0A1L7WIP5"/>
<reference evidence="1 2" key="1">
    <citation type="submission" date="2016-03" db="EMBL/GenBank/DDBJ databases">
        <authorList>
            <person name="Ploux O."/>
        </authorList>
    </citation>
    <scope>NUCLEOTIDE SEQUENCE [LARGE SCALE GENOMIC DNA]</scope>
    <source>
        <strain evidence="1 2">UAMH 11012</strain>
    </source>
</reference>
<dbReference type="Gene3D" id="1.50.10.20">
    <property type="match status" value="1"/>
</dbReference>
<dbReference type="GO" id="GO:0005975">
    <property type="term" value="P:carbohydrate metabolic process"/>
    <property type="evidence" value="ECO:0007669"/>
    <property type="project" value="InterPro"/>
</dbReference>
<dbReference type="InterPro" id="IPR005198">
    <property type="entry name" value="Glyco_hydro_76"/>
</dbReference>
<accession>A0A1L7WIP5</accession>
<dbReference type="PANTHER" id="PTHR47791">
    <property type="entry name" value="MEIOTICALLY UP-REGULATED GENE 191 PROTEIN"/>
    <property type="match status" value="1"/>
</dbReference>
<dbReference type="Pfam" id="PF03663">
    <property type="entry name" value="Glyco_hydro_76"/>
    <property type="match status" value="1"/>
</dbReference>
<organism evidence="1 2">
    <name type="scientific">Phialocephala subalpina</name>
    <dbReference type="NCBI Taxonomy" id="576137"/>
    <lineage>
        <taxon>Eukaryota</taxon>
        <taxon>Fungi</taxon>
        <taxon>Dikarya</taxon>
        <taxon>Ascomycota</taxon>
        <taxon>Pezizomycotina</taxon>
        <taxon>Leotiomycetes</taxon>
        <taxon>Helotiales</taxon>
        <taxon>Mollisiaceae</taxon>
        <taxon>Phialocephala</taxon>
        <taxon>Phialocephala fortinii species complex</taxon>
    </lineage>
</organism>
<protein>
    <submittedName>
        <fullName evidence="1">Uncharacterized protein</fullName>
    </submittedName>
</protein>
<dbReference type="Proteomes" id="UP000184330">
    <property type="component" value="Unassembled WGS sequence"/>
</dbReference>
<evidence type="ECO:0000313" key="1">
    <source>
        <dbReference type="EMBL" id="CZR52653.1"/>
    </source>
</evidence>
<dbReference type="SUPFAM" id="SSF48208">
    <property type="entry name" value="Six-hairpin glycosidases"/>
    <property type="match status" value="1"/>
</dbReference>
<dbReference type="EMBL" id="FJOG01000003">
    <property type="protein sequence ID" value="CZR52653.1"/>
    <property type="molecule type" value="Genomic_DNA"/>
</dbReference>
<sequence length="419" mass="47176">MKKFIKDLRQKGTAHTQAILQGNAPPLASKPGPNHTASDLARWTFNYFYSSQNGQFQARAKSESTLGDNDHFGYVVWPVIIMVQAAAEALSSIDKAAVDKSLSALQAYWNPERSGFCAWKMFPGNEDIYYDDNGHAAQALISMFEATNDLKHLKQAKAILTNLIMPAAEKDGGVPWHTNNQNCRNACSTGPAAVAALRIYNIQRDDGLLKFAERALQWLVTNLRDPEDGLIWDSYVMDENGNRNINKMKWTYNTGFAIHGFALLYGITKNQEHLNNAIGFAKAAMNPNGPLFDRSIPKPQDRMYSDSSFFLHHLVDGYHALAQLNVPENLVQEIFRIANWGRTWMFDRDDGLYFRGSSPYTISQPLTDKFNQQFGMNKNLEVNSQERNEQGNLCKTLIGNAGWIRILSMAEQLSSNHRS</sequence>
<dbReference type="InterPro" id="IPR008928">
    <property type="entry name" value="6-hairpin_glycosidase_sf"/>
</dbReference>
<gene>
    <name evidence="1" type="ORF">PAC_02530</name>
</gene>
<evidence type="ECO:0000313" key="2">
    <source>
        <dbReference type="Proteomes" id="UP000184330"/>
    </source>
</evidence>
<dbReference type="OrthoDB" id="9984024at2759"/>
<proteinExistence type="predicted"/>
<name>A0A1L7WIP5_9HELO</name>
<dbReference type="AlphaFoldDB" id="A0A1L7WIP5"/>
<dbReference type="PANTHER" id="PTHR47791:SF3">
    <property type="entry name" value="MEIOTICALLY UP-REGULATED GENE 191 PROTEIN"/>
    <property type="match status" value="1"/>
</dbReference>
<dbReference type="InterPro" id="IPR053169">
    <property type="entry name" value="MUG_Protein"/>
</dbReference>
<keyword evidence="2" id="KW-1185">Reference proteome</keyword>